<keyword evidence="1" id="KW-1133">Transmembrane helix</keyword>
<evidence type="ECO:0000256" key="1">
    <source>
        <dbReference type="SAM" id="Phobius"/>
    </source>
</evidence>
<evidence type="ECO:0000313" key="3">
    <source>
        <dbReference type="Proteomes" id="UP000027778"/>
    </source>
</evidence>
<dbReference type="Proteomes" id="UP000027778">
    <property type="component" value="Unassembled WGS sequence"/>
</dbReference>
<comment type="caution">
    <text evidence="2">The sequence shown here is derived from an EMBL/GenBank/DDBJ whole genome shotgun (WGS) entry which is preliminary data.</text>
</comment>
<sequence>MELKIDLWLETRAINNVFIRKAESRISCSSVLLKNGIHFFIACITIIIDVLNIIIREERNGIFMYFAMYRENSIIEHCNKTVLNEYGIQRKNEVCFLKDVGVLKKARPIARLIKKPTTSVSVKRTMDKKYTSHI</sequence>
<accession>A0A073KRH5</accession>
<keyword evidence="3" id="KW-1185">Reference proteome</keyword>
<name>A0A073KRH5_9BACI</name>
<organism evidence="2 3">
    <name type="scientific">Bacillus gaemokensis</name>
    <dbReference type="NCBI Taxonomy" id="574375"/>
    <lineage>
        <taxon>Bacteria</taxon>
        <taxon>Bacillati</taxon>
        <taxon>Bacillota</taxon>
        <taxon>Bacilli</taxon>
        <taxon>Bacillales</taxon>
        <taxon>Bacillaceae</taxon>
        <taxon>Bacillus</taxon>
        <taxon>Bacillus cereus group</taxon>
    </lineage>
</organism>
<dbReference type="AlphaFoldDB" id="A0A073KRH5"/>
<dbReference type="EMBL" id="JOTM01000003">
    <property type="protein sequence ID" value="KEK24983.1"/>
    <property type="molecule type" value="Genomic_DNA"/>
</dbReference>
<gene>
    <name evidence="2" type="ORF">BAGA_17915</name>
</gene>
<feature type="transmembrane region" description="Helical" evidence="1">
    <location>
        <begin position="37"/>
        <end position="55"/>
    </location>
</feature>
<evidence type="ECO:0000313" key="2">
    <source>
        <dbReference type="EMBL" id="KEK24983.1"/>
    </source>
</evidence>
<keyword evidence="1" id="KW-0472">Membrane</keyword>
<keyword evidence="1" id="KW-0812">Transmembrane</keyword>
<protein>
    <submittedName>
        <fullName evidence="2">Uncharacterized protein</fullName>
    </submittedName>
</protein>
<reference evidence="2 3" key="1">
    <citation type="submission" date="2014-06" db="EMBL/GenBank/DDBJ databases">
        <title>Draft genome sequence of Bacillus gaemokensis JCM 15801 (MCCC 1A00707).</title>
        <authorList>
            <person name="Lai Q."/>
            <person name="Liu Y."/>
            <person name="Shao Z."/>
        </authorList>
    </citation>
    <scope>NUCLEOTIDE SEQUENCE [LARGE SCALE GENOMIC DNA]</scope>
    <source>
        <strain evidence="2 3">JCM 15801</strain>
    </source>
</reference>
<proteinExistence type="predicted"/>